<sequence length="576" mass="65716">MLSNTMVPKYYGEFRDSVLRGETRVCENISLQMNRIDDDIANPDYFYDPNAIDGYVRFCEAELTLTDGTDLTLLPTFKMWAEDLLSWYYYSEEDTIDPATGRRITVRKKRRLRNKQYLIIARGNSKSLYETTIQAYGLLTDTKTTQQITTAPTMAQAEEVMMPFSTAIAKSRGPLFSVLTDGSNKSRSQYTQAKLASTKKGIENKITNSYVEIRPMRIDKLQGSRAKYCTVDEWLSGDVKEDVIGALEQSAAKGGVDDYIILAVSSEGTVRDSVGDSIKMELLKILRGEYEDPHTSIWYYRLDDLNEVNDPSAWIKASPNIGVTVSYDAYMRDVKRAEANPATRNDILAKRFGIPVEGYTYFFTYDEIQKHAYQNYDKLPCSMGMDASQGDDFWAFTWVFPLGGERFGIKTRSYVSESKYRKLPSATRYKYDELQQEGTLVIMPGSLLGWVAVYEDVRDYIHEHDWAVLSFGFDPYNAGAFVDRWCMENGEYGVETVRQGVKTESVPLGEIKALAEARMLIFDEELMKFAMGNSVALQDNNGNYKLDKRRSDEKIDNVAALMDAWVAMTRNREMFM</sequence>
<evidence type="ECO:0000313" key="3">
    <source>
        <dbReference type="EMBL" id="DAF58560.1"/>
    </source>
</evidence>
<dbReference type="Pfam" id="PF20441">
    <property type="entry name" value="TerL_nuclease"/>
    <property type="match status" value="1"/>
</dbReference>
<dbReference type="PANTHER" id="PTHR41287">
    <property type="match status" value="1"/>
</dbReference>
<dbReference type="Pfam" id="PF03354">
    <property type="entry name" value="TerL_ATPase"/>
    <property type="match status" value="1"/>
</dbReference>
<feature type="domain" description="Terminase large subunit-like endonuclease" evidence="2">
    <location>
        <begin position="297"/>
        <end position="566"/>
    </location>
</feature>
<dbReference type="InterPro" id="IPR046461">
    <property type="entry name" value="TerL_ATPase"/>
</dbReference>
<dbReference type="GO" id="GO:0004519">
    <property type="term" value="F:endonuclease activity"/>
    <property type="evidence" value="ECO:0007669"/>
    <property type="project" value="InterPro"/>
</dbReference>
<feature type="domain" description="Terminase large subunit-like ATPase" evidence="1">
    <location>
        <begin position="112"/>
        <end position="237"/>
    </location>
</feature>
<name>A0A8S5T616_9CAUD</name>
<evidence type="ECO:0000259" key="1">
    <source>
        <dbReference type="Pfam" id="PF03354"/>
    </source>
</evidence>
<dbReference type="InterPro" id="IPR005021">
    <property type="entry name" value="Terminase_largesu-like"/>
</dbReference>
<dbReference type="EMBL" id="BK032756">
    <property type="protein sequence ID" value="DAF58560.1"/>
    <property type="molecule type" value="Genomic_DNA"/>
</dbReference>
<dbReference type="PANTHER" id="PTHR41287:SF1">
    <property type="entry name" value="PROTEIN YMFN"/>
    <property type="match status" value="1"/>
</dbReference>
<proteinExistence type="predicted"/>
<organism evidence="3">
    <name type="scientific">Siphoviridae sp. ctGpg14</name>
    <dbReference type="NCBI Taxonomy" id="2827824"/>
    <lineage>
        <taxon>Viruses</taxon>
        <taxon>Duplodnaviria</taxon>
        <taxon>Heunggongvirae</taxon>
        <taxon>Uroviricota</taxon>
        <taxon>Caudoviricetes</taxon>
    </lineage>
</organism>
<evidence type="ECO:0000259" key="2">
    <source>
        <dbReference type="Pfam" id="PF20441"/>
    </source>
</evidence>
<protein>
    <submittedName>
        <fullName evidence="3">Large Terminase</fullName>
    </submittedName>
</protein>
<accession>A0A8S5T616</accession>
<reference evidence="3" key="1">
    <citation type="journal article" date="2021" name="Proc. Natl. Acad. Sci. U.S.A.">
        <title>A Catalog of Tens of Thousands of Viruses from Human Metagenomes Reveals Hidden Associations with Chronic Diseases.</title>
        <authorList>
            <person name="Tisza M.J."/>
            <person name="Buck C.B."/>
        </authorList>
    </citation>
    <scope>NUCLEOTIDE SEQUENCE</scope>
    <source>
        <strain evidence="3">CtGpg14</strain>
    </source>
</reference>
<dbReference type="InterPro" id="IPR046462">
    <property type="entry name" value="TerL_nuclease"/>
</dbReference>